<feature type="transmembrane region" description="Helical" evidence="11">
    <location>
        <begin position="175"/>
        <end position="196"/>
    </location>
</feature>
<name>A0A443SC19_9ACAR</name>
<dbReference type="GO" id="GO:0015217">
    <property type="term" value="F:ADP transmembrane transporter activity"/>
    <property type="evidence" value="ECO:0007669"/>
    <property type="project" value="TreeGrafter"/>
</dbReference>
<keyword evidence="6 11" id="KW-1133">Transmembrane helix</keyword>
<dbReference type="Proteomes" id="UP000288716">
    <property type="component" value="Unassembled WGS sequence"/>
</dbReference>
<evidence type="ECO:0000256" key="5">
    <source>
        <dbReference type="ARBA" id="ARBA00022737"/>
    </source>
</evidence>
<dbReference type="GO" id="GO:0015228">
    <property type="term" value="F:coenzyme A transmembrane transporter activity"/>
    <property type="evidence" value="ECO:0007669"/>
    <property type="project" value="TreeGrafter"/>
</dbReference>
<feature type="repeat" description="Solcar" evidence="9">
    <location>
        <begin position="107"/>
        <end position="203"/>
    </location>
</feature>
<dbReference type="GO" id="GO:0005347">
    <property type="term" value="F:ATP transmembrane transporter activity"/>
    <property type="evidence" value="ECO:0007669"/>
    <property type="project" value="TreeGrafter"/>
</dbReference>
<dbReference type="SUPFAM" id="SSF103506">
    <property type="entry name" value="Mitochondrial carrier"/>
    <property type="match status" value="1"/>
</dbReference>
<dbReference type="GO" id="GO:0080122">
    <property type="term" value="F:AMP transmembrane transporter activity"/>
    <property type="evidence" value="ECO:0007669"/>
    <property type="project" value="TreeGrafter"/>
</dbReference>
<feature type="transmembrane region" description="Helical" evidence="11">
    <location>
        <begin position="113"/>
        <end position="133"/>
    </location>
</feature>
<sequence length="310" mass="34750">MSKNQVNWDNLFTYDTLVHAIAGSVGSVTAMTAFYPLDTIRSRLQVEDSRQAKGVFEMLRELVNEEGFESLYRGLEPVLTSLCASGFVYFYSFHGLRSVFGGDKKQHSAAKDLLLGAIAGAINVFLTTPFWVVNTRMKMQGAKLRKGDEVLRKYPEYRGILDGVFRIYATEGPKALWSSTLPSLILVCNPALQFMIYENLKRRAQVILGTDTLNAMIIFSLGAVAKSISTVVTYPLQIVQSKLRYGSDDVKNKAMLQIFAEMIKKYGFSSLYKGIEAKLMQTVLTTALMYLCYEKIALFVFQILGSKKSH</sequence>
<accession>A0A443SC19</accession>
<feature type="transmembrane region" description="Helical" evidence="11">
    <location>
        <begin position="216"/>
        <end position="236"/>
    </location>
</feature>
<organism evidence="12 13">
    <name type="scientific">Leptotrombidium deliense</name>
    <dbReference type="NCBI Taxonomy" id="299467"/>
    <lineage>
        <taxon>Eukaryota</taxon>
        <taxon>Metazoa</taxon>
        <taxon>Ecdysozoa</taxon>
        <taxon>Arthropoda</taxon>
        <taxon>Chelicerata</taxon>
        <taxon>Arachnida</taxon>
        <taxon>Acari</taxon>
        <taxon>Acariformes</taxon>
        <taxon>Trombidiformes</taxon>
        <taxon>Prostigmata</taxon>
        <taxon>Anystina</taxon>
        <taxon>Parasitengona</taxon>
        <taxon>Trombiculoidea</taxon>
        <taxon>Trombiculidae</taxon>
        <taxon>Leptotrombidium</taxon>
    </lineage>
</organism>
<reference evidence="12 13" key="1">
    <citation type="journal article" date="2018" name="Gigascience">
        <title>Genomes of trombidid mites reveal novel predicted allergens and laterally-transferred genes associated with secondary metabolism.</title>
        <authorList>
            <person name="Dong X."/>
            <person name="Chaisiri K."/>
            <person name="Xia D."/>
            <person name="Armstrong S.D."/>
            <person name="Fang Y."/>
            <person name="Donnelly M.J."/>
            <person name="Kadowaki T."/>
            <person name="McGarry J.W."/>
            <person name="Darby A.C."/>
            <person name="Makepeace B.L."/>
        </authorList>
    </citation>
    <scope>NUCLEOTIDE SEQUENCE [LARGE SCALE GENOMIC DNA]</scope>
    <source>
        <strain evidence="12">UoL-UT</strain>
    </source>
</reference>
<proteinExistence type="inferred from homology"/>
<keyword evidence="8" id="KW-0576">Peroxisome</keyword>
<protein>
    <submittedName>
        <fullName evidence="12">Peroxisomal membrane protein PMP34-like protein</fullName>
    </submittedName>
</protein>
<evidence type="ECO:0000256" key="10">
    <source>
        <dbReference type="RuleBase" id="RU000488"/>
    </source>
</evidence>
<evidence type="ECO:0000256" key="6">
    <source>
        <dbReference type="ARBA" id="ARBA00022989"/>
    </source>
</evidence>
<dbReference type="InterPro" id="IPR023395">
    <property type="entry name" value="MCP_dom_sf"/>
</dbReference>
<dbReference type="PANTHER" id="PTHR45939:SF5">
    <property type="entry name" value="PEROXISOMAL MEMBRANE PROTEIN PMP34"/>
    <property type="match status" value="1"/>
</dbReference>
<dbReference type="FunFam" id="1.50.40.10:FF:000129">
    <property type="entry name" value="Peroxisomal membrane protein"/>
    <property type="match status" value="1"/>
</dbReference>
<keyword evidence="4 9" id="KW-0812">Transmembrane</keyword>
<evidence type="ECO:0000313" key="12">
    <source>
        <dbReference type="EMBL" id="RWS25040.1"/>
    </source>
</evidence>
<evidence type="ECO:0000256" key="4">
    <source>
        <dbReference type="ARBA" id="ARBA00022692"/>
    </source>
</evidence>
<comment type="similarity">
    <text evidence="2 10">Belongs to the mitochondrial carrier (TC 2.A.29) family.</text>
</comment>
<dbReference type="PANTHER" id="PTHR45939">
    <property type="entry name" value="PEROXISOMAL MEMBRANE PROTEIN PMP34-RELATED"/>
    <property type="match status" value="1"/>
</dbReference>
<dbReference type="InterPro" id="IPR018108">
    <property type="entry name" value="MCP_transmembrane"/>
</dbReference>
<dbReference type="GO" id="GO:0044610">
    <property type="term" value="F:FMN transmembrane transporter activity"/>
    <property type="evidence" value="ECO:0007669"/>
    <property type="project" value="TreeGrafter"/>
</dbReference>
<dbReference type="VEuPathDB" id="VectorBase:LDEU007000"/>
<evidence type="ECO:0000256" key="7">
    <source>
        <dbReference type="ARBA" id="ARBA00023136"/>
    </source>
</evidence>
<keyword evidence="5" id="KW-0677">Repeat</keyword>
<dbReference type="InterPro" id="IPR052217">
    <property type="entry name" value="Mito/Peroxisomal_Carrier"/>
</dbReference>
<feature type="repeat" description="Solcar" evidence="9">
    <location>
        <begin position="14"/>
        <end position="99"/>
    </location>
</feature>
<dbReference type="GO" id="GO:0051724">
    <property type="term" value="F:NAD transmembrane transporter activity"/>
    <property type="evidence" value="ECO:0007669"/>
    <property type="project" value="TreeGrafter"/>
</dbReference>
<evidence type="ECO:0000256" key="3">
    <source>
        <dbReference type="ARBA" id="ARBA00022448"/>
    </source>
</evidence>
<evidence type="ECO:0000313" key="13">
    <source>
        <dbReference type="Proteomes" id="UP000288716"/>
    </source>
</evidence>
<comment type="subcellular location">
    <subcellularLocation>
        <location evidence="1">Peroxisome membrane</location>
        <topology evidence="1">Multi-pass membrane protein</topology>
    </subcellularLocation>
</comment>
<evidence type="ECO:0000256" key="9">
    <source>
        <dbReference type="PROSITE-ProRule" id="PRU00282"/>
    </source>
</evidence>
<keyword evidence="3 10" id="KW-0813">Transport</keyword>
<evidence type="ECO:0000256" key="8">
    <source>
        <dbReference type="ARBA" id="ARBA00023140"/>
    </source>
</evidence>
<feature type="transmembrane region" description="Helical" evidence="11">
    <location>
        <begin position="17"/>
        <end position="37"/>
    </location>
</feature>
<dbReference type="GO" id="GO:0015230">
    <property type="term" value="F:FAD transmembrane transporter activity"/>
    <property type="evidence" value="ECO:0007669"/>
    <property type="project" value="TreeGrafter"/>
</dbReference>
<comment type="caution">
    <text evidence="12">The sequence shown here is derived from an EMBL/GenBank/DDBJ whole genome shotgun (WGS) entry which is preliminary data.</text>
</comment>
<dbReference type="AlphaFoldDB" id="A0A443SC19"/>
<evidence type="ECO:0000256" key="1">
    <source>
        <dbReference type="ARBA" id="ARBA00004585"/>
    </source>
</evidence>
<evidence type="ECO:0000256" key="2">
    <source>
        <dbReference type="ARBA" id="ARBA00006375"/>
    </source>
</evidence>
<dbReference type="Gene3D" id="1.50.40.10">
    <property type="entry name" value="Mitochondrial carrier domain"/>
    <property type="match status" value="1"/>
</dbReference>
<dbReference type="EMBL" id="NCKV01004124">
    <property type="protein sequence ID" value="RWS25040.1"/>
    <property type="molecule type" value="Genomic_DNA"/>
</dbReference>
<keyword evidence="7 9" id="KW-0472">Membrane</keyword>
<dbReference type="GO" id="GO:0005778">
    <property type="term" value="C:peroxisomal membrane"/>
    <property type="evidence" value="ECO:0007669"/>
    <property type="project" value="UniProtKB-SubCell"/>
</dbReference>
<dbReference type="STRING" id="299467.A0A443SC19"/>
<feature type="repeat" description="Solcar" evidence="9">
    <location>
        <begin position="213"/>
        <end position="299"/>
    </location>
</feature>
<evidence type="ECO:0000256" key="11">
    <source>
        <dbReference type="SAM" id="Phobius"/>
    </source>
</evidence>
<gene>
    <name evidence="12" type="ORF">B4U80_05023</name>
</gene>
<keyword evidence="13" id="KW-1185">Reference proteome</keyword>
<dbReference type="PROSITE" id="PS50920">
    <property type="entry name" value="SOLCAR"/>
    <property type="match status" value="3"/>
</dbReference>
<dbReference type="OrthoDB" id="10266426at2759"/>
<feature type="transmembrane region" description="Helical" evidence="11">
    <location>
        <begin position="74"/>
        <end position="93"/>
    </location>
</feature>
<dbReference type="Pfam" id="PF00153">
    <property type="entry name" value="Mito_carr"/>
    <property type="match status" value="3"/>
</dbReference>